<feature type="binding site" description="covalent" evidence="8">
    <location>
        <position position="60"/>
    </location>
    <ligand>
        <name>heme c</name>
        <dbReference type="ChEBI" id="CHEBI:61717"/>
    </ligand>
</feature>
<evidence type="ECO:0000256" key="3">
    <source>
        <dbReference type="ARBA" id="ARBA00022692"/>
    </source>
</evidence>
<dbReference type="PROSITE" id="PS51007">
    <property type="entry name" value="CYTC"/>
    <property type="match status" value="1"/>
</dbReference>
<evidence type="ECO:0000256" key="7">
    <source>
        <dbReference type="ARBA" id="ARBA00023136"/>
    </source>
</evidence>
<dbReference type="InterPro" id="IPR009056">
    <property type="entry name" value="Cyt_c-like_dom"/>
</dbReference>
<keyword evidence="3 9" id="KW-0812">Transmembrane</keyword>
<dbReference type="AlphaFoldDB" id="A0A518N2J1"/>
<dbReference type="EMBL" id="CP042218">
    <property type="protein sequence ID" value="QDW66151.1"/>
    <property type="molecule type" value="Genomic_DNA"/>
</dbReference>
<dbReference type="Pfam" id="PF02167">
    <property type="entry name" value="Cytochrom_C1"/>
    <property type="match status" value="1"/>
</dbReference>
<evidence type="ECO:0000256" key="5">
    <source>
        <dbReference type="ARBA" id="ARBA00022989"/>
    </source>
</evidence>
<evidence type="ECO:0000256" key="10">
    <source>
        <dbReference type="SAM" id="SignalP"/>
    </source>
</evidence>
<dbReference type="InterPro" id="IPR002326">
    <property type="entry name" value="Cyt_c1"/>
</dbReference>
<evidence type="ECO:0000313" key="12">
    <source>
        <dbReference type="EMBL" id="QDW66151.1"/>
    </source>
</evidence>
<comment type="cofactor">
    <cofactor evidence="8">
        <name>heme c</name>
        <dbReference type="ChEBI" id="CHEBI:61717"/>
    </cofactor>
    <text evidence="8">Binds 1 heme c group covalently per subunit.</text>
</comment>
<accession>A0A518N2J1</accession>
<name>A0A518N2J1_9GAMM</name>
<comment type="subcellular location">
    <subcellularLocation>
        <location evidence="1">Membrane</location>
    </subcellularLocation>
</comment>
<gene>
    <name evidence="12" type="ORF">FPZ22_04010</name>
</gene>
<dbReference type="InterPro" id="IPR036909">
    <property type="entry name" value="Cyt_c-like_dom_sf"/>
</dbReference>
<organism evidence="12 13">
    <name type="scientific">Luteimonas granuli</name>
    <dbReference type="NCBI Taxonomy" id="1176533"/>
    <lineage>
        <taxon>Bacteria</taxon>
        <taxon>Pseudomonadati</taxon>
        <taxon>Pseudomonadota</taxon>
        <taxon>Gammaproteobacteria</taxon>
        <taxon>Lysobacterales</taxon>
        <taxon>Lysobacteraceae</taxon>
        <taxon>Luteimonas</taxon>
    </lineage>
</organism>
<keyword evidence="13" id="KW-1185">Reference proteome</keyword>
<dbReference type="SUPFAM" id="SSF46626">
    <property type="entry name" value="Cytochrome c"/>
    <property type="match status" value="1"/>
</dbReference>
<dbReference type="GO" id="GO:0046872">
    <property type="term" value="F:metal ion binding"/>
    <property type="evidence" value="ECO:0007669"/>
    <property type="project" value="UniProtKB-KW"/>
</dbReference>
<feature type="domain" description="Cytochrome c" evidence="11">
    <location>
        <begin position="43"/>
        <end position="216"/>
    </location>
</feature>
<reference evidence="12 13" key="1">
    <citation type="submission" date="2019-07" db="EMBL/GenBank/DDBJ databases">
        <title>Full genome sequence of Luteimonas sp. Gr-4.</title>
        <authorList>
            <person name="Im W.-T."/>
        </authorList>
    </citation>
    <scope>NUCLEOTIDE SEQUENCE [LARGE SCALE GENOMIC DNA]</scope>
    <source>
        <strain evidence="12 13">Gr-4</strain>
    </source>
</reference>
<evidence type="ECO:0000256" key="4">
    <source>
        <dbReference type="ARBA" id="ARBA00022723"/>
    </source>
</evidence>
<feature type="chain" id="PRO_5022104899" evidence="10">
    <location>
        <begin position="27"/>
        <end position="250"/>
    </location>
</feature>
<keyword evidence="6 8" id="KW-0408">Iron</keyword>
<protein>
    <submittedName>
        <fullName evidence="12">Cytochrome c1</fullName>
    </submittedName>
</protein>
<proteinExistence type="predicted"/>
<keyword evidence="4 8" id="KW-0479">Metal-binding</keyword>
<dbReference type="GO" id="GO:0020037">
    <property type="term" value="F:heme binding"/>
    <property type="evidence" value="ECO:0007669"/>
    <property type="project" value="InterPro"/>
</dbReference>
<evidence type="ECO:0000256" key="1">
    <source>
        <dbReference type="ARBA" id="ARBA00004370"/>
    </source>
</evidence>
<dbReference type="GO" id="GO:0016020">
    <property type="term" value="C:membrane"/>
    <property type="evidence" value="ECO:0007669"/>
    <property type="project" value="UniProtKB-SubCell"/>
</dbReference>
<keyword evidence="7 9" id="KW-0472">Membrane</keyword>
<keyword evidence="5 9" id="KW-1133">Transmembrane helix</keyword>
<dbReference type="PANTHER" id="PTHR10266:SF3">
    <property type="entry name" value="CYTOCHROME C1, HEME PROTEIN, MITOCHONDRIAL"/>
    <property type="match status" value="1"/>
</dbReference>
<keyword evidence="2 8" id="KW-0349">Heme</keyword>
<evidence type="ECO:0000256" key="8">
    <source>
        <dbReference type="PIRSR" id="PIRSR602326-1"/>
    </source>
</evidence>
<keyword evidence="10" id="KW-0732">Signal</keyword>
<feature type="signal peptide" evidence="10">
    <location>
        <begin position="1"/>
        <end position="26"/>
    </location>
</feature>
<dbReference type="GO" id="GO:0009055">
    <property type="term" value="F:electron transfer activity"/>
    <property type="evidence" value="ECO:0007669"/>
    <property type="project" value="InterPro"/>
</dbReference>
<dbReference type="PRINTS" id="PR00603">
    <property type="entry name" value="CYTOCHROMEC1"/>
</dbReference>
<evidence type="ECO:0000256" key="2">
    <source>
        <dbReference type="ARBA" id="ARBA00022617"/>
    </source>
</evidence>
<evidence type="ECO:0000259" key="11">
    <source>
        <dbReference type="PROSITE" id="PS51007"/>
    </source>
</evidence>
<evidence type="ECO:0000256" key="6">
    <source>
        <dbReference type="ARBA" id="ARBA00023004"/>
    </source>
</evidence>
<dbReference type="Gene3D" id="1.10.760.10">
    <property type="entry name" value="Cytochrome c-like domain"/>
    <property type="match status" value="1"/>
</dbReference>
<dbReference type="PANTHER" id="PTHR10266">
    <property type="entry name" value="CYTOCHROME C1"/>
    <property type="match status" value="1"/>
</dbReference>
<sequence>MTKPMTLISRAAGFAAAMLLSFSALAAAAGPLQQAGTDLGDKASLQRGAQLYMNYCSSCHSLKYLRYSRMAEDLGLTEEEVMQNLNFTGAKFGEQILTAMPAEGAAQWFGVVPPDLSLVSRVRGGDWIFSYLKSFYIDDGRPVGWNNTVFPNASMPNVLWELQGIQRPVYGGVDAATNEPLIDRLEVAAPGTMDAARFDQAARDITAFLEYAGEPIAVKREAMGVWVLLFLAFFTFLAWLLKKEYWKDVH</sequence>
<evidence type="ECO:0000313" key="13">
    <source>
        <dbReference type="Proteomes" id="UP000316584"/>
    </source>
</evidence>
<evidence type="ECO:0000256" key="9">
    <source>
        <dbReference type="SAM" id="Phobius"/>
    </source>
</evidence>
<dbReference type="OrthoDB" id="9798864at2"/>
<feature type="binding site" description="covalent" evidence="8">
    <location>
        <position position="56"/>
    </location>
    <ligand>
        <name>heme c</name>
        <dbReference type="ChEBI" id="CHEBI:61717"/>
    </ligand>
</feature>
<dbReference type="KEGG" id="lug:FPZ22_04010"/>
<feature type="transmembrane region" description="Helical" evidence="9">
    <location>
        <begin position="223"/>
        <end position="241"/>
    </location>
</feature>
<feature type="binding site" description="covalent" evidence="8">
    <location>
        <position position="59"/>
    </location>
    <ligand>
        <name>heme c</name>
        <dbReference type="ChEBI" id="CHEBI:61717"/>
    </ligand>
</feature>
<dbReference type="Proteomes" id="UP000316584">
    <property type="component" value="Chromosome"/>
</dbReference>